<sequence>MGGGGTTLRRPYSPRQQHRAGNAGAQMHCQDDELPIRPRRGASRASLSLLSHTATQQSHSHSHTYQITGQGPGLDAAGHYHQPRGHIAQELRASNPTGHAAVRGCQPSRCRAGNVPNLSDSSVSDNQCHSTREESPSPREAPGKQAGNSWLERDEVPLSSADPRAHPEVQFPSPDADQAVDTHTLAGQAGCPVWICLRGASLDIQTLKVRSFGDYPDIATTFHIS</sequence>
<accession>A0A9P9A755</accession>
<gene>
    <name evidence="2" type="ORF">F5X68DRAFT_217373</name>
</gene>
<feature type="compositionally biased region" description="Polar residues" evidence="1">
    <location>
        <begin position="116"/>
        <end position="129"/>
    </location>
</feature>
<name>A0A9P9A755_9PEZI</name>
<feature type="region of interest" description="Disordered" evidence="1">
    <location>
        <begin position="1"/>
        <end position="80"/>
    </location>
</feature>
<proteinExistence type="predicted"/>
<organism evidence="2 3">
    <name type="scientific">Plectosphaerella plurivora</name>
    <dbReference type="NCBI Taxonomy" id="936078"/>
    <lineage>
        <taxon>Eukaryota</taxon>
        <taxon>Fungi</taxon>
        <taxon>Dikarya</taxon>
        <taxon>Ascomycota</taxon>
        <taxon>Pezizomycotina</taxon>
        <taxon>Sordariomycetes</taxon>
        <taxon>Hypocreomycetidae</taxon>
        <taxon>Glomerellales</taxon>
        <taxon>Plectosphaerellaceae</taxon>
        <taxon>Plectosphaerella</taxon>
    </lineage>
</organism>
<keyword evidence="3" id="KW-1185">Reference proteome</keyword>
<dbReference type="AlphaFoldDB" id="A0A9P9A755"/>
<dbReference type="Proteomes" id="UP000770015">
    <property type="component" value="Unassembled WGS sequence"/>
</dbReference>
<reference evidence="2" key="1">
    <citation type="journal article" date="2021" name="Nat. Commun.">
        <title>Genetic determinants of endophytism in the Arabidopsis root mycobiome.</title>
        <authorList>
            <person name="Mesny F."/>
            <person name="Miyauchi S."/>
            <person name="Thiergart T."/>
            <person name="Pickel B."/>
            <person name="Atanasova L."/>
            <person name="Karlsson M."/>
            <person name="Huettel B."/>
            <person name="Barry K.W."/>
            <person name="Haridas S."/>
            <person name="Chen C."/>
            <person name="Bauer D."/>
            <person name="Andreopoulos W."/>
            <person name="Pangilinan J."/>
            <person name="LaButti K."/>
            <person name="Riley R."/>
            <person name="Lipzen A."/>
            <person name="Clum A."/>
            <person name="Drula E."/>
            <person name="Henrissat B."/>
            <person name="Kohler A."/>
            <person name="Grigoriev I.V."/>
            <person name="Martin F.M."/>
            <person name="Hacquard S."/>
        </authorList>
    </citation>
    <scope>NUCLEOTIDE SEQUENCE</scope>
    <source>
        <strain evidence="2">MPI-SDFR-AT-0117</strain>
    </source>
</reference>
<evidence type="ECO:0000313" key="3">
    <source>
        <dbReference type="Proteomes" id="UP000770015"/>
    </source>
</evidence>
<evidence type="ECO:0000313" key="2">
    <source>
        <dbReference type="EMBL" id="KAH6665895.1"/>
    </source>
</evidence>
<evidence type="ECO:0000256" key="1">
    <source>
        <dbReference type="SAM" id="MobiDB-lite"/>
    </source>
</evidence>
<comment type="caution">
    <text evidence="2">The sequence shown here is derived from an EMBL/GenBank/DDBJ whole genome shotgun (WGS) entry which is preliminary data.</text>
</comment>
<feature type="region of interest" description="Disordered" evidence="1">
    <location>
        <begin position="116"/>
        <end position="179"/>
    </location>
</feature>
<protein>
    <submittedName>
        <fullName evidence="2">Uncharacterized protein</fullName>
    </submittedName>
</protein>
<dbReference type="EMBL" id="JAGSXJ010000037">
    <property type="protein sequence ID" value="KAH6665895.1"/>
    <property type="molecule type" value="Genomic_DNA"/>
</dbReference>
<feature type="compositionally biased region" description="Low complexity" evidence="1">
    <location>
        <begin position="43"/>
        <end position="68"/>
    </location>
</feature>